<feature type="transmembrane region" description="Helical" evidence="1">
    <location>
        <begin position="20"/>
        <end position="37"/>
    </location>
</feature>
<keyword evidence="1" id="KW-0812">Transmembrane</keyword>
<dbReference type="KEGG" id="mox:DAMO_2222"/>
<reference evidence="2 3" key="1">
    <citation type="journal article" date="2010" name="Nature">
        <title>Nitrite-driven anaerobic methane oxidation by oxygenic bacteria.</title>
        <authorList>
            <person name="Ettwig K.F."/>
            <person name="Butler M.K."/>
            <person name="Le Paslier D."/>
            <person name="Pelletier E."/>
            <person name="Mangenot S."/>
            <person name="Kuypers M.M.M."/>
            <person name="Schreiber F."/>
            <person name="Dutilh B.E."/>
            <person name="Zedelius J."/>
            <person name="de Beer D."/>
            <person name="Gloerich J."/>
            <person name="Wessels H.J.C.T."/>
            <person name="van Allen T."/>
            <person name="Luesken F."/>
            <person name="Wu M."/>
            <person name="van de Pas-Schoonen K.T."/>
            <person name="Op den Camp H.J.M."/>
            <person name="Janssen-Megens E.M."/>
            <person name="Francoijs K-J."/>
            <person name="Stunnenberg H."/>
            <person name="Weissenbach J."/>
            <person name="Jetten M.S.M."/>
            <person name="Strous M."/>
        </authorList>
    </citation>
    <scope>NUCLEOTIDE SEQUENCE [LARGE SCALE GENOMIC DNA]</scope>
</reference>
<sequence>MFDPMARYQNHQAISVQPSGIPGWLTGCVLVVGAFFIRNQQEYDRTAIIPVQEFSSGSVPRMTIPCAGGAGPGY</sequence>
<proteinExistence type="predicted"/>
<dbReference type="STRING" id="671143.DAMO_2222"/>
<dbReference type="HOGENOM" id="CLU_2680847_0_0_0"/>
<accession>D5MHY1</accession>
<keyword evidence="1" id="KW-0472">Membrane</keyword>
<name>D5MHY1_METO1</name>
<keyword evidence="1" id="KW-1133">Transmembrane helix</keyword>
<dbReference type="PROSITE" id="PS51257">
    <property type="entry name" value="PROKAR_LIPOPROTEIN"/>
    <property type="match status" value="1"/>
</dbReference>
<dbReference type="EMBL" id="FP565575">
    <property type="protein sequence ID" value="CBE69272.1"/>
    <property type="molecule type" value="Genomic_DNA"/>
</dbReference>
<evidence type="ECO:0000313" key="2">
    <source>
        <dbReference type="EMBL" id="CBE69272.1"/>
    </source>
</evidence>
<dbReference type="AlphaFoldDB" id="D5MHY1"/>
<organism evidence="2 3">
    <name type="scientific">Methylomirabilis oxygeniifera</name>
    <dbReference type="NCBI Taxonomy" id="671143"/>
    <lineage>
        <taxon>Bacteria</taxon>
        <taxon>Candidatus Methylomirabilota</taxon>
        <taxon>Candidatus Methylomirabilia</taxon>
        <taxon>Candidatus Methylomirabilales</taxon>
        <taxon>Candidatus Methylomirabilaceae</taxon>
        <taxon>Candidatus Methylomirabilis</taxon>
    </lineage>
</organism>
<gene>
    <name evidence="2" type="ORF">DAMO_2222</name>
</gene>
<protein>
    <submittedName>
        <fullName evidence="2">Uncharacterized protein</fullName>
    </submittedName>
</protein>
<evidence type="ECO:0000256" key="1">
    <source>
        <dbReference type="SAM" id="Phobius"/>
    </source>
</evidence>
<dbReference type="Proteomes" id="UP000006898">
    <property type="component" value="Chromosome"/>
</dbReference>
<evidence type="ECO:0000313" key="3">
    <source>
        <dbReference type="Proteomes" id="UP000006898"/>
    </source>
</evidence>